<feature type="transmembrane region" description="Helical" evidence="1">
    <location>
        <begin position="94"/>
        <end position="126"/>
    </location>
</feature>
<keyword evidence="1" id="KW-0812">Transmembrane</keyword>
<evidence type="ECO:0000259" key="2">
    <source>
        <dbReference type="Pfam" id="PF25231"/>
    </source>
</evidence>
<evidence type="ECO:0000313" key="4">
    <source>
        <dbReference type="Proteomes" id="UP000249396"/>
    </source>
</evidence>
<proteinExistence type="predicted"/>
<feature type="transmembrane region" description="Helical" evidence="1">
    <location>
        <begin position="54"/>
        <end position="74"/>
    </location>
</feature>
<feature type="domain" description="DUF7847" evidence="2">
    <location>
        <begin position="66"/>
        <end position="194"/>
    </location>
</feature>
<dbReference type="InterPro" id="IPR057169">
    <property type="entry name" value="DUF7847"/>
</dbReference>
<name>A0A2W4SU75_9GAMM</name>
<protein>
    <recommendedName>
        <fullName evidence="2">DUF7847 domain-containing protein</fullName>
    </recommendedName>
</protein>
<dbReference type="PANTHER" id="PTHR40076">
    <property type="entry name" value="MEMBRANE PROTEIN-RELATED"/>
    <property type="match status" value="1"/>
</dbReference>
<dbReference type="EMBL" id="QJPH01000363">
    <property type="protein sequence ID" value="PZN76224.1"/>
    <property type="molecule type" value="Genomic_DNA"/>
</dbReference>
<dbReference type="Proteomes" id="UP000249396">
    <property type="component" value="Unassembled WGS sequence"/>
</dbReference>
<keyword evidence="1" id="KW-1133">Transmembrane helix</keyword>
<organism evidence="3 4">
    <name type="scientific">Candidatus Methylumidiphilus alinenensis</name>
    <dbReference type="NCBI Taxonomy" id="2202197"/>
    <lineage>
        <taxon>Bacteria</taxon>
        <taxon>Pseudomonadati</taxon>
        <taxon>Pseudomonadota</taxon>
        <taxon>Gammaproteobacteria</taxon>
        <taxon>Methylococcales</taxon>
        <taxon>Candidatus Methylumidiphilus</taxon>
    </lineage>
</organism>
<evidence type="ECO:0000313" key="3">
    <source>
        <dbReference type="EMBL" id="PZN76224.1"/>
    </source>
</evidence>
<keyword evidence="1" id="KW-0472">Membrane</keyword>
<gene>
    <name evidence="3" type="ORF">DM484_16990</name>
</gene>
<reference evidence="3 4" key="1">
    <citation type="journal article" date="2018" name="Aquat. Microb. Ecol.">
        <title>Gammaproteobacterial methanotrophs dominate.</title>
        <authorList>
            <person name="Rissanen A.J."/>
            <person name="Saarenheimo J."/>
            <person name="Tiirola M."/>
            <person name="Peura S."/>
            <person name="Aalto S.L."/>
            <person name="Karvinen A."/>
            <person name="Nykanen H."/>
        </authorList>
    </citation>
    <scope>NUCLEOTIDE SEQUENCE [LARGE SCALE GENOMIC DNA]</scope>
    <source>
        <strain evidence="3">AMbin10</strain>
    </source>
</reference>
<dbReference type="PANTHER" id="PTHR40076:SF1">
    <property type="entry name" value="MEMBRANE PROTEIN"/>
    <property type="match status" value="1"/>
</dbReference>
<feature type="transmembrane region" description="Helical" evidence="1">
    <location>
        <begin position="20"/>
        <end position="42"/>
    </location>
</feature>
<sequence>MKDFSIKEALSFGWDAFTSRVGFFIVLLLLFGVLTAIPQLLIKHTEFVGLRITLVIINQLFQYFLTVGLVKIGIKVVDGSDVKIGDLFSGGPVFVTYVLGAILFSLIVLAGFVLLVVPGIALSVMLQYYSYFIIDKNMGPVEAIKASAALTKGVRWKLFGFLLALGLINIVGALLLVVGLFATVPVSLVAVAFVYRKLLPQTQFALTA</sequence>
<dbReference type="InterPro" id="IPR010380">
    <property type="entry name" value="DUF975"/>
</dbReference>
<dbReference type="AlphaFoldDB" id="A0A2W4SU75"/>
<evidence type="ECO:0000256" key="1">
    <source>
        <dbReference type="SAM" id="Phobius"/>
    </source>
</evidence>
<feature type="transmembrane region" description="Helical" evidence="1">
    <location>
        <begin position="162"/>
        <end position="195"/>
    </location>
</feature>
<comment type="caution">
    <text evidence="3">The sequence shown here is derived from an EMBL/GenBank/DDBJ whole genome shotgun (WGS) entry which is preliminary data.</text>
</comment>
<accession>A0A2W4SU75</accession>
<dbReference type="Pfam" id="PF25231">
    <property type="entry name" value="DUF7847"/>
    <property type="match status" value="1"/>
</dbReference>